<keyword evidence="8" id="KW-1185">Reference proteome</keyword>
<feature type="transmembrane region" description="Helical" evidence="5">
    <location>
        <begin position="260"/>
        <end position="278"/>
    </location>
</feature>
<evidence type="ECO:0000256" key="4">
    <source>
        <dbReference type="ARBA" id="ARBA00023136"/>
    </source>
</evidence>
<proteinExistence type="predicted"/>
<keyword evidence="2 5" id="KW-0812">Transmembrane</keyword>
<keyword evidence="3 5" id="KW-1133">Transmembrane helix</keyword>
<dbReference type="OrthoDB" id="321830at2"/>
<evidence type="ECO:0000313" key="7">
    <source>
        <dbReference type="EMBL" id="RAU18506.1"/>
    </source>
</evidence>
<evidence type="ECO:0000256" key="2">
    <source>
        <dbReference type="ARBA" id="ARBA00022692"/>
    </source>
</evidence>
<dbReference type="PANTHER" id="PTHR32322:SF9">
    <property type="entry name" value="AMINO-ACID METABOLITE EFFLUX PUMP-RELATED"/>
    <property type="match status" value="1"/>
</dbReference>
<feature type="transmembrane region" description="Helical" evidence="5">
    <location>
        <begin position="35"/>
        <end position="57"/>
    </location>
</feature>
<feature type="transmembrane region" description="Helical" evidence="5">
    <location>
        <begin position="146"/>
        <end position="164"/>
    </location>
</feature>
<protein>
    <submittedName>
        <fullName evidence="7">EamA family transporter</fullName>
    </submittedName>
</protein>
<feature type="transmembrane region" description="Helical" evidence="5">
    <location>
        <begin position="176"/>
        <end position="198"/>
    </location>
</feature>
<dbReference type="InterPro" id="IPR050638">
    <property type="entry name" value="AA-Vitamin_Transporters"/>
</dbReference>
<gene>
    <name evidence="7" type="ORF">DN062_06945</name>
</gene>
<feature type="domain" description="EamA" evidence="6">
    <location>
        <begin position="148"/>
        <end position="277"/>
    </location>
</feature>
<evidence type="ECO:0000313" key="8">
    <source>
        <dbReference type="Proteomes" id="UP000250744"/>
    </source>
</evidence>
<evidence type="ECO:0000259" key="6">
    <source>
        <dbReference type="Pfam" id="PF00892"/>
    </source>
</evidence>
<comment type="subcellular location">
    <subcellularLocation>
        <location evidence="1">Membrane</location>
        <topology evidence="1">Multi-pass membrane protein</topology>
    </subcellularLocation>
</comment>
<evidence type="ECO:0000256" key="1">
    <source>
        <dbReference type="ARBA" id="ARBA00004141"/>
    </source>
</evidence>
<accession>A0A364NN27</accession>
<dbReference type="PANTHER" id="PTHR32322">
    <property type="entry name" value="INNER MEMBRANE TRANSPORTER"/>
    <property type="match status" value="1"/>
</dbReference>
<dbReference type="AlphaFoldDB" id="A0A364NN27"/>
<keyword evidence="4 5" id="KW-0472">Membrane</keyword>
<organism evidence="7 8">
    <name type="scientific">Nitrincola tibetensis</name>
    <dbReference type="NCBI Taxonomy" id="2219697"/>
    <lineage>
        <taxon>Bacteria</taxon>
        <taxon>Pseudomonadati</taxon>
        <taxon>Pseudomonadota</taxon>
        <taxon>Gammaproteobacteria</taxon>
        <taxon>Oceanospirillales</taxon>
        <taxon>Oceanospirillaceae</taxon>
        <taxon>Nitrincola</taxon>
    </lineage>
</organism>
<dbReference type="Pfam" id="PF00892">
    <property type="entry name" value="EamA"/>
    <property type="match status" value="2"/>
</dbReference>
<feature type="transmembrane region" description="Helical" evidence="5">
    <location>
        <begin position="235"/>
        <end position="254"/>
    </location>
</feature>
<dbReference type="Proteomes" id="UP000250744">
    <property type="component" value="Unassembled WGS sequence"/>
</dbReference>
<feature type="transmembrane region" description="Helical" evidence="5">
    <location>
        <begin position="69"/>
        <end position="88"/>
    </location>
</feature>
<dbReference type="EMBL" id="QKRX01000004">
    <property type="protein sequence ID" value="RAU18506.1"/>
    <property type="molecule type" value="Genomic_DNA"/>
</dbReference>
<dbReference type="SUPFAM" id="SSF103481">
    <property type="entry name" value="Multidrug resistance efflux transporter EmrE"/>
    <property type="match status" value="2"/>
</dbReference>
<reference evidence="7 8" key="1">
    <citation type="submission" date="2018-06" db="EMBL/GenBank/DDBJ databases">
        <title>Nitrincola tibetense sp. nov., isolated from Lake XuguoCo on Tibetan Plateau.</title>
        <authorList>
            <person name="Xing P."/>
        </authorList>
    </citation>
    <scope>NUCLEOTIDE SEQUENCE [LARGE SCALE GENOMIC DNA]</scope>
    <source>
        <strain evidence="8">xg18</strain>
    </source>
</reference>
<feature type="transmembrane region" description="Helical" evidence="5">
    <location>
        <begin position="121"/>
        <end position="140"/>
    </location>
</feature>
<dbReference type="InterPro" id="IPR000620">
    <property type="entry name" value="EamA_dom"/>
</dbReference>
<evidence type="ECO:0000256" key="5">
    <source>
        <dbReference type="SAM" id="Phobius"/>
    </source>
</evidence>
<evidence type="ECO:0000256" key="3">
    <source>
        <dbReference type="ARBA" id="ARBA00022989"/>
    </source>
</evidence>
<feature type="transmembrane region" description="Helical" evidence="5">
    <location>
        <begin position="204"/>
        <end position="223"/>
    </location>
</feature>
<feature type="domain" description="EamA" evidence="6">
    <location>
        <begin position="7"/>
        <end position="137"/>
    </location>
</feature>
<comment type="caution">
    <text evidence="7">The sequence shown here is derived from an EMBL/GenBank/DDBJ whole genome shotgun (WGS) entry which is preliminary data.</text>
</comment>
<dbReference type="InterPro" id="IPR037185">
    <property type="entry name" value="EmrE-like"/>
</dbReference>
<name>A0A364NN27_9GAMM</name>
<sequence length="283" mass="29334">MSNTRLAVLTLLAMIAFAGNSLLNRLALNDANIDAASFTTLRLVSGAIMLWLVVQIVHGKHSNRIGKGNWLSATALVVYAAGFSFAYISLSAAMGALILFGAVQATMITHGLWLGERLRGLQVIGLLLALGGLVGLFLPGISKPPLVGSLLMLLAGIAWGVYSLRGKGEGDATRVTAGNFLRAVPIALVLNLLMFQHFSLDSAGFWYAVASGALASGLGYAIWYTALPALKSTTAATVQLSVPVIAAGGGILLLNEDLSLRLVVASVAILGGIALVILEKKAA</sequence>
<dbReference type="GO" id="GO:0016020">
    <property type="term" value="C:membrane"/>
    <property type="evidence" value="ECO:0007669"/>
    <property type="project" value="UniProtKB-SubCell"/>
</dbReference>
<dbReference type="RefSeq" id="WP_112158611.1">
    <property type="nucleotide sequence ID" value="NZ_QKRX01000004.1"/>
</dbReference>